<dbReference type="InterPro" id="IPR010099">
    <property type="entry name" value="SDR39U1"/>
</dbReference>
<dbReference type="Pfam" id="PF08338">
    <property type="entry name" value="DUF1731"/>
    <property type="match status" value="1"/>
</dbReference>
<sequence length="451" mass="48729">MSIECSTVVAVPRSEVFAWFGRPGAFARLAPPWQPASLVEEAESLADGRAVLGLPGGLRWVAQHEAAAYDPPSRFADRISRDGPASIPVAKALSWHHVHEFAEVDPTHTRVIDRVDTWVPEFALRPMFAYRYRQLADDLDAHGRAAERGFAAKTVAVTGSSGLIGSALTAFLTAGGHTVVRLVRHQPHGSDERRWNPDDPNPALLAGVDAVIHLAGESIAGRFTEEHKRAIRDSRVDPTRKLAELTARSGVPTFVSASAIGYYGNDRGDEVLTENAERGTGFLADVVADWEDAASEAATGTTRVVSVRTGIVQSPRGGVLRLLRPLFAAGLGGRIGAGRQWMPWIGIDDLVDIYHRALWDTELHGPVNAVAPNPVRNNDFTRALGKTLRRPTLLPVPAFGPELLLGGEGAQELATASQRVTPQRLLGSDHAFRAAELEPALRHVLGRARLE</sequence>
<accession>A0ABP9K8B8</accession>
<dbReference type="Pfam" id="PF01370">
    <property type="entry name" value="Epimerase"/>
    <property type="match status" value="1"/>
</dbReference>
<reference evidence="5" key="1">
    <citation type="journal article" date="2019" name="Int. J. Syst. Evol. Microbiol.">
        <title>The Global Catalogue of Microorganisms (GCM) 10K type strain sequencing project: providing services to taxonomists for standard genome sequencing and annotation.</title>
        <authorList>
            <consortium name="The Broad Institute Genomics Platform"/>
            <consortium name="The Broad Institute Genome Sequencing Center for Infectious Disease"/>
            <person name="Wu L."/>
            <person name="Ma J."/>
        </authorList>
    </citation>
    <scope>NUCLEOTIDE SEQUENCE [LARGE SCALE GENOMIC DNA]</scope>
    <source>
        <strain evidence="5">JCM 18298</strain>
    </source>
</reference>
<evidence type="ECO:0000259" key="2">
    <source>
        <dbReference type="Pfam" id="PF01370"/>
    </source>
</evidence>
<evidence type="ECO:0000313" key="5">
    <source>
        <dbReference type="Proteomes" id="UP001500603"/>
    </source>
</evidence>
<dbReference type="NCBIfam" id="TIGR01777">
    <property type="entry name" value="yfcH"/>
    <property type="match status" value="1"/>
</dbReference>
<dbReference type="CDD" id="cd07820">
    <property type="entry name" value="SRPBCC_3"/>
    <property type="match status" value="1"/>
</dbReference>
<evidence type="ECO:0000259" key="3">
    <source>
        <dbReference type="Pfam" id="PF08338"/>
    </source>
</evidence>
<feature type="domain" description="NAD-dependent epimerase/dehydratase" evidence="2">
    <location>
        <begin position="155"/>
        <end position="359"/>
    </location>
</feature>
<dbReference type="PANTHER" id="PTHR11092:SF0">
    <property type="entry name" value="EPIMERASE FAMILY PROTEIN SDR39U1"/>
    <property type="match status" value="1"/>
</dbReference>
<dbReference type="InterPro" id="IPR023393">
    <property type="entry name" value="START-like_dom_sf"/>
</dbReference>
<comment type="similarity">
    <text evidence="1">Belongs to the NAD(P)-dependent epimerase/dehydratase family. SDR39U1 subfamily.</text>
</comment>
<dbReference type="SUPFAM" id="SSF55961">
    <property type="entry name" value="Bet v1-like"/>
    <property type="match status" value="1"/>
</dbReference>
<feature type="domain" description="DUF1731" evidence="3">
    <location>
        <begin position="396"/>
        <end position="444"/>
    </location>
</feature>
<proteinExistence type="inferred from homology"/>
<dbReference type="Gene3D" id="3.40.50.720">
    <property type="entry name" value="NAD(P)-binding Rossmann-like Domain"/>
    <property type="match status" value="1"/>
</dbReference>
<dbReference type="EMBL" id="BAABJM010000002">
    <property type="protein sequence ID" value="GAA5051501.1"/>
    <property type="molecule type" value="Genomic_DNA"/>
</dbReference>
<dbReference type="Proteomes" id="UP001500603">
    <property type="component" value="Unassembled WGS sequence"/>
</dbReference>
<dbReference type="RefSeq" id="WP_345495244.1">
    <property type="nucleotide sequence ID" value="NZ_BAABJM010000002.1"/>
</dbReference>
<keyword evidence="5" id="KW-1185">Reference proteome</keyword>
<dbReference type="PANTHER" id="PTHR11092">
    <property type="entry name" value="SUGAR NUCLEOTIDE EPIMERASE RELATED"/>
    <property type="match status" value="1"/>
</dbReference>
<evidence type="ECO:0000256" key="1">
    <source>
        <dbReference type="ARBA" id="ARBA00009353"/>
    </source>
</evidence>
<dbReference type="CDD" id="cd05242">
    <property type="entry name" value="SDR_a8"/>
    <property type="match status" value="1"/>
</dbReference>
<protein>
    <submittedName>
        <fullName evidence="4">TIGR01777 family oxidoreductase</fullName>
    </submittedName>
</protein>
<dbReference type="InterPro" id="IPR001509">
    <property type="entry name" value="Epimerase_deHydtase"/>
</dbReference>
<name>A0ABP9K8B8_9NOCA</name>
<dbReference type="InterPro" id="IPR036291">
    <property type="entry name" value="NAD(P)-bd_dom_sf"/>
</dbReference>
<comment type="caution">
    <text evidence="4">The sequence shown here is derived from an EMBL/GenBank/DDBJ whole genome shotgun (WGS) entry which is preliminary data.</text>
</comment>
<dbReference type="Gene3D" id="3.30.530.20">
    <property type="match status" value="1"/>
</dbReference>
<dbReference type="InterPro" id="IPR013549">
    <property type="entry name" value="DUF1731"/>
</dbReference>
<organism evidence="4 5">
    <name type="scientific">Nocardia callitridis</name>
    <dbReference type="NCBI Taxonomy" id="648753"/>
    <lineage>
        <taxon>Bacteria</taxon>
        <taxon>Bacillati</taxon>
        <taxon>Actinomycetota</taxon>
        <taxon>Actinomycetes</taxon>
        <taxon>Mycobacteriales</taxon>
        <taxon>Nocardiaceae</taxon>
        <taxon>Nocardia</taxon>
    </lineage>
</organism>
<gene>
    <name evidence="4" type="ORF">GCM10023318_22930</name>
</gene>
<evidence type="ECO:0000313" key="4">
    <source>
        <dbReference type="EMBL" id="GAA5051501.1"/>
    </source>
</evidence>
<dbReference type="SUPFAM" id="SSF51735">
    <property type="entry name" value="NAD(P)-binding Rossmann-fold domains"/>
    <property type="match status" value="1"/>
</dbReference>